<dbReference type="AlphaFoldDB" id="A0A8H6YJV9"/>
<evidence type="ECO:0000256" key="2">
    <source>
        <dbReference type="SAM" id="MobiDB-lite"/>
    </source>
</evidence>
<keyword evidence="3" id="KW-0548">Nucleotidyltransferase</keyword>
<sequence length="1067" mass="115771">MDASRCSKCGAFSPVKEAFNLVVAPGTLHYVLLNSNNVPEGFELTFIRSVISEADARLASLDDEISRFQQTIKRLEEERVLVKSYRQKNIAILSPLRRMPPEVLGEIFQLTLPPGSDQVDVGKFDITRSPWVLTRVSSRWRAIAVSTPSLWSRLAIDYSGTSDPSSAYPLSLARTHLQRAHKLKIYFKGYRSGLDVPGQIQMFQLLSEYSSRWEELILILTADIVPLFKALQGRLSSLKRLWIRWCMESQPAVVRLIDCFQPASSLVDVGLCDCDYLLAPTFLPIHQLTRLHLDGSWTKVMGILKLASNLIEARLKERSWQQTTTSLGSKSSKNFFEGASWPVVVLSFTLYTTLQQQPNGSSHYGLEGKNPTQNESDCRETLSATTTAELYKMSTIDWFSERARGAEGARQYLIQKAFVSEDCDPVPTLDTLALVLLRAAATPGLSAIAADAVRAVACILEGHRAAPILADIASNVKALLERPSAPLPAYGAAEDEGGRGADDIWELTSRLEDRVKAVEERVVSTPIGTLGDGGVPPAPTTHSYAGIATGGAAQSRPHPKHAIALANAHAKDCQIMVDRSPMVNIYSLANLSEKELVQKANLALGIAVADLGDNTAPDKMAFVGARKVRSGAVVLHLNTPAAAEWIRAPKRIAAFLTGMGGTSIYRPRNFSCVVEFVPVSFDPGLSRAFEAVEDANGLDRGAISQAHYIKPLERRHPGQRSAHAIFGFASAAAANHAIRHRLFVDGKRVPVRKLLSEPIRCLKCQIVGANHTAGTCPSVHDTCARCGEMHRTNMCKVRDEERACSNCRAARRSFHGHGAADRSCPVFVDKVQFALERNPDAKYRFFPTDDPESWEQMGDVVHTNQEATWQNGNAWSGGVAHSDGRSRGTPKPGLSKQGAARSRAAMGAVDAGWSGMARMRQPTLGEVLEGPGAGAKATQTGVQNEGEEVRSGAQEGENQRAVLPPALSRAASVGAVHDAPTNLETEDVEEAGLEELARREKMAKRREAREAQMAAVAAAPPFRFSDDGEPVPAETNATPAALPPLDDVVLPESIVSPTPGVSVGEQQ</sequence>
<feature type="region of interest" description="Disordered" evidence="2">
    <location>
        <begin position="869"/>
        <end position="901"/>
    </location>
</feature>
<dbReference type="EMBL" id="JACAZI010000004">
    <property type="protein sequence ID" value="KAF7362490.1"/>
    <property type="molecule type" value="Genomic_DNA"/>
</dbReference>
<protein>
    <submittedName>
        <fullName evidence="3">RNA-directed DNA polymerase from transposon X-element</fullName>
    </submittedName>
</protein>
<dbReference type="Proteomes" id="UP000620124">
    <property type="component" value="Unassembled WGS sequence"/>
</dbReference>
<evidence type="ECO:0000256" key="1">
    <source>
        <dbReference type="SAM" id="Coils"/>
    </source>
</evidence>
<organism evidence="3 4">
    <name type="scientific">Mycena venus</name>
    <dbReference type="NCBI Taxonomy" id="2733690"/>
    <lineage>
        <taxon>Eukaryota</taxon>
        <taxon>Fungi</taxon>
        <taxon>Dikarya</taxon>
        <taxon>Basidiomycota</taxon>
        <taxon>Agaricomycotina</taxon>
        <taxon>Agaricomycetes</taxon>
        <taxon>Agaricomycetidae</taxon>
        <taxon>Agaricales</taxon>
        <taxon>Marasmiineae</taxon>
        <taxon>Mycenaceae</taxon>
        <taxon>Mycena</taxon>
    </lineage>
</organism>
<feature type="region of interest" description="Disordered" evidence="2">
    <location>
        <begin position="1009"/>
        <end position="1067"/>
    </location>
</feature>
<dbReference type="GO" id="GO:0003964">
    <property type="term" value="F:RNA-directed DNA polymerase activity"/>
    <property type="evidence" value="ECO:0007669"/>
    <property type="project" value="UniProtKB-KW"/>
</dbReference>
<accession>A0A8H6YJV9</accession>
<feature type="region of interest" description="Disordered" evidence="2">
    <location>
        <begin position="926"/>
        <end position="958"/>
    </location>
</feature>
<comment type="caution">
    <text evidence="3">The sequence shown here is derived from an EMBL/GenBank/DDBJ whole genome shotgun (WGS) entry which is preliminary data.</text>
</comment>
<evidence type="ECO:0000313" key="3">
    <source>
        <dbReference type="EMBL" id="KAF7362490.1"/>
    </source>
</evidence>
<name>A0A8H6YJV9_9AGAR</name>
<keyword evidence="3" id="KW-0808">Transferase</keyword>
<evidence type="ECO:0000313" key="4">
    <source>
        <dbReference type="Proteomes" id="UP000620124"/>
    </source>
</evidence>
<keyword evidence="3" id="KW-0695">RNA-directed DNA polymerase</keyword>
<proteinExistence type="predicted"/>
<keyword evidence="1" id="KW-0175">Coiled coil</keyword>
<feature type="coiled-coil region" evidence="1">
    <location>
        <begin position="51"/>
        <end position="78"/>
    </location>
</feature>
<keyword evidence="4" id="KW-1185">Reference proteome</keyword>
<gene>
    <name evidence="3" type="ORF">MVEN_00596700</name>
</gene>
<reference evidence="3" key="1">
    <citation type="submission" date="2020-05" db="EMBL/GenBank/DDBJ databases">
        <title>Mycena genomes resolve the evolution of fungal bioluminescence.</title>
        <authorList>
            <person name="Tsai I.J."/>
        </authorList>
    </citation>
    <scope>NUCLEOTIDE SEQUENCE</scope>
    <source>
        <strain evidence="3">CCC161011</strain>
    </source>
</reference>
<dbReference type="OrthoDB" id="2800503at2759"/>